<feature type="transmembrane region" description="Helical" evidence="1">
    <location>
        <begin position="108"/>
        <end position="126"/>
    </location>
</feature>
<reference evidence="3" key="2">
    <citation type="submission" date="2012-03" db="EMBL/GenBank/DDBJ databases">
        <title>Complete genome sequence of Flavobacterium indicum GPTSA100-9T, isolated from warm spring water.</title>
        <authorList>
            <person name="Barbier P."/>
            <person name="Houel A."/>
            <person name="Loux V."/>
            <person name="Poulain J."/>
            <person name="Bernardet J.-F."/>
            <person name="Touchon M."/>
            <person name="Duchaud E."/>
        </authorList>
    </citation>
    <scope>NUCLEOTIDE SEQUENCE [LARGE SCALE GENOMIC DNA]</scope>
    <source>
        <strain evidence="3">DSM 17447 / CIP 109464 / GPTSA100-9</strain>
    </source>
</reference>
<gene>
    <name evidence="2" type="ordered locus">KQS_01390</name>
</gene>
<accession>H8XP06</accession>
<feature type="transmembrane region" description="Helical" evidence="1">
    <location>
        <begin position="69"/>
        <end position="88"/>
    </location>
</feature>
<evidence type="ECO:0000313" key="2">
    <source>
        <dbReference type="EMBL" id="CCG52273.1"/>
    </source>
</evidence>
<dbReference type="KEGG" id="fin:KQS_01390"/>
<dbReference type="AlphaFoldDB" id="H8XP06"/>
<protein>
    <submittedName>
        <fullName evidence="2">Hypothetical transmembrane protein</fullName>
    </submittedName>
</protein>
<evidence type="ECO:0000313" key="3">
    <source>
        <dbReference type="Proteomes" id="UP000007599"/>
    </source>
</evidence>
<name>H8XP06_FLAIG</name>
<feature type="transmembrane region" description="Helical" evidence="1">
    <location>
        <begin position="43"/>
        <end position="62"/>
    </location>
</feature>
<dbReference type="STRING" id="1094466.KQS_01390"/>
<keyword evidence="1" id="KW-1133">Transmembrane helix</keyword>
<reference evidence="2 3" key="1">
    <citation type="journal article" date="2012" name="J. Bacteriol.">
        <title>Complete Genome Sequence of Flavobacterium indicum GPSTA100-9T, Isolated from Warm Spring Water.</title>
        <authorList>
            <person name="Barbier P."/>
            <person name="Houel A."/>
            <person name="Loux V."/>
            <person name="Poulain J."/>
            <person name="Bernardet J.F."/>
            <person name="Touchon M."/>
            <person name="Duchaud E."/>
        </authorList>
    </citation>
    <scope>NUCLEOTIDE SEQUENCE [LARGE SCALE GENOMIC DNA]</scope>
    <source>
        <strain evidence="3">DSM 17447 / CIP 109464 / GPTSA100-9</strain>
    </source>
</reference>
<evidence type="ECO:0000256" key="1">
    <source>
        <dbReference type="SAM" id="Phobius"/>
    </source>
</evidence>
<dbReference type="Proteomes" id="UP000007599">
    <property type="component" value="Chromosome I"/>
</dbReference>
<organism evidence="2 3">
    <name type="scientific">Flavobacterium indicum (strain DSM 17447 / CIP 109464 / GPTSA100-9)</name>
    <dbReference type="NCBI Taxonomy" id="1094466"/>
    <lineage>
        <taxon>Bacteria</taxon>
        <taxon>Pseudomonadati</taxon>
        <taxon>Bacteroidota</taxon>
        <taxon>Flavobacteriia</taxon>
        <taxon>Flavobacteriales</taxon>
        <taxon>Flavobacteriaceae</taxon>
        <taxon>Flavobacterium</taxon>
    </lineage>
</organism>
<sequence length="137" mass="16006">MLRKLFDNKIFIKGFYICGLLIWTLALFHDATAYPFLESAVGIQYAYLFWPPTIALTLHLLINSKLTWGLVFLCYNLLVFLYIKEYIIDDFNSYHGGEKDYMNAATSYILTGIVTTIIFVIDWTIYKTRPKNEKHSI</sequence>
<keyword evidence="1 2" id="KW-0812">Transmembrane</keyword>
<dbReference type="HOGENOM" id="CLU_1862226_0_0_10"/>
<proteinExistence type="predicted"/>
<dbReference type="EMBL" id="HE774682">
    <property type="protein sequence ID" value="CCG52273.1"/>
    <property type="molecule type" value="Genomic_DNA"/>
</dbReference>
<keyword evidence="1" id="KW-0472">Membrane</keyword>
<keyword evidence="3" id="KW-1185">Reference proteome</keyword>